<evidence type="ECO:0000313" key="2">
    <source>
        <dbReference type="Proteomes" id="UP000021053"/>
    </source>
</evidence>
<name>A0A010Z3N1_9ACTN</name>
<organism evidence="1 2">
    <name type="scientific">Cryptosporangium arvum DSM 44712</name>
    <dbReference type="NCBI Taxonomy" id="927661"/>
    <lineage>
        <taxon>Bacteria</taxon>
        <taxon>Bacillati</taxon>
        <taxon>Actinomycetota</taxon>
        <taxon>Actinomycetes</taxon>
        <taxon>Cryptosporangiales</taxon>
        <taxon>Cryptosporangiaceae</taxon>
        <taxon>Cryptosporangium</taxon>
    </lineage>
</organism>
<comment type="caution">
    <text evidence="1">The sequence shown here is derived from an EMBL/GenBank/DDBJ whole genome shotgun (WGS) entry which is preliminary data.</text>
</comment>
<reference evidence="1 2" key="1">
    <citation type="submission" date="2013-07" db="EMBL/GenBank/DDBJ databases">
        <authorList>
            <consortium name="DOE Joint Genome Institute"/>
            <person name="Eisen J."/>
            <person name="Huntemann M."/>
            <person name="Han J."/>
            <person name="Chen A."/>
            <person name="Kyrpides N."/>
            <person name="Mavromatis K."/>
            <person name="Markowitz V."/>
            <person name="Palaniappan K."/>
            <person name="Ivanova N."/>
            <person name="Schaumberg A."/>
            <person name="Pati A."/>
            <person name="Liolios K."/>
            <person name="Nordberg H.P."/>
            <person name="Cantor M.N."/>
            <person name="Hua S.X."/>
            <person name="Woyke T."/>
        </authorList>
    </citation>
    <scope>NUCLEOTIDE SEQUENCE [LARGE SCALE GENOMIC DNA]</scope>
    <source>
        <strain evidence="1 2">DSM 44712</strain>
    </source>
</reference>
<protein>
    <submittedName>
        <fullName evidence="1">Uncharacterized protein</fullName>
    </submittedName>
</protein>
<dbReference type="HOGENOM" id="CLU_1871983_0_0_11"/>
<dbReference type="EMBL" id="JFBT01000001">
    <property type="protein sequence ID" value="EXG82003.1"/>
    <property type="molecule type" value="Genomic_DNA"/>
</dbReference>
<proteinExistence type="predicted"/>
<accession>A0A010Z3N1</accession>
<sequence length="136" mass="14382">MAETDVLDGVPVGVELDTGTIQLEEATLVRLIQDLAPYAVGLSDVDPGDASLATAVSRTRDILERAYGQRLTFRGEDRAETGSRLTVTQRISQASGEITGVDAESIGRAVDIAVDQAAGEVREDGSVTGLRIRRIG</sequence>
<dbReference type="Proteomes" id="UP000021053">
    <property type="component" value="Unassembled WGS sequence"/>
</dbReference>
<gene>
    <name evidence="1" type="ORF">CryarDRAFT_3133</name>
</gene>
<evidence type="ECO:0000313" key="1">
    <source>
        <dbReference type="EMBL" id="EXG82003.1"/>
    </source>
</evidence>
<keyword evidence="2" id="KW-1185">Reference proteome</keyword>
<dbReference type="AlphaFoldDB" id="A0A010Z3N1"/>